<name>A0A6A4X4D0_AMPAM</name>
<evidence type="ECO:0000313" key="2">
    <source>
        <dbReference type="Proteomes" id="UP000440578"/>
    </source>
</evidence>
<protein>
    <recommendedName>
        <fullName evidence="3">Apple domain-containing protein</fullName>
    </recommendedName>
</protein>
<evidence type="ECO:0000313" key="1">
    <source>
        <dbReference type="EMBL" id="KAF0309728.1"/>
    </source>
</evidence>
<sequence length="132" mass="13704">MLFPLPILTATGGARSSGASPAFFSFQPLESANGVMPSVLETRPAGGCECRALCGADPACLGYGYSLDTGLCLLTDVLPLTERLEPSAALWHCSTRAIPARRRPVPDAVAAGWTDGNDCTSNANANCVVFTL</sequence>
<dbReference type="OrthoDB" id="538816at2759"/>
<gene>
    <name evidence="1" type="ORF">FJT64_019187</name>
</gene>
<dbReference type="EMBL" id="VIIS01000379">
    <property type="protein sequence ID" value="KAF0309728.1"/>
    <property type="molecule type" value="Genomic_DNA"/>
</dbReference>
<organism evidence="1 2">
    <name type="scientific">Amphibalanus amphitrite</name>
    <name type="common">Striped barnacle</name>
    <name type="synonym">Balanus amphitrite</name>
    <dbReference type="NCBI Taxonomy" id="1232801"/>
    <lineage>
        <taxon>Eukaryota</taxon>
        <taxon>Metazoa</taxon>
        <taxon>Ecdysozoa</taxon>
        <taxon>Arthropoda</taxon>
        <taxon>Crustacea</taxon>
        <taxon>Multicrustacea</taxon>
        <taxon>Cirripedia</taxon>
        <taxon>Thoracica</taxon>
        <taxon>Thoracicalcarea</taxon>
        <taxon>Balanomorpha</taxon>
        <taxon>Balanoidea</taxon>
        <taxon>Balanidae</taxon>
        <taxon>Amphibalaninae</taxon>
        <taxon>Amphibalanus</taxon>
    </lineage>
</organism>
<dbReference type="AlphaFoldDB" id="A0A6A4X4D0"/>
<comment type="caution">
    <text evidence="1">The sequence shown here is derived from an EMBL/GenBank/DDBJ whole genome shotgun (WGS) entry which is preliminary data.</text>
</comment>
<reference evidence="1 2" key="1">
    <citation type="submission" date="2019-07" db="EMBL/GenBank/DDBJ databases">
        <title>Draft genome assembly of a fouling barnacle, Amphibalanus amphitrite (Darwin, 1854): The first reference genome for Thecostraca.</title>
        <authorList>
            <person name="Kim W."/>
        </authorList>
    </citation>
    <scope>NUCLEOTIDE SEQUENCE [LARGE SCALE GENOMIC DNA]</scope>
    <source>
        <strain evidence="1">SNU_AA5</strain>
        <tissue evidence="1">Soma without cirri and trophi</tissue>
    </source>
</reference>
<proteinExistence type="predicted"/>
<dbReference type="Proteomes" id="UP000440578">
    <property type="component" value="Unassembled WGS sequence"/>
</dbReference>
<accession>A0A6A4X4D0</accession>
<evidence type="ECO:0008006" key="3">
    <source>
        <dbReference type="Google" id="ProtNLM"/>
    </source>
</evidence>
<keyword evidence="2" id="KW-1185">Reference proteome</keyword>